<dbReference type="CDD" id="cd00093">
    <property type="entry name" value="HTH_XRE"/>
    <property type="match status" value="1"/>
</dbReference>
<dbReference type="InterPro" id="IPR001387">
    <property type="entry name" value="Cro/C1-type_HTH"/>
</dbReference>
<comment type="caution">
    <text evidence="2">The sequence shown here is derived from an EMBL/GenBank/DDBJ whole genome shotgun (WGS) entry which is preliminary data.</text>
</comment>
<dbReference type="AlphaFoldDB" id="A0A315Y346"/>
<dbReference type="SUPFAM" id="SSF47413">
    <property type="entry name" value="lambda repressor-like DNA-binding domains"/>
    <property type="match status" value="1"/>
</dbReference>
<dbReference type="RefSeq" id="WP_109725517.1">
    <property type="nucleotide sequence ID" value="NZ_QGDI01000002.1"/>
</dbReference>
<proteinExistence type="predicted"/>
<dbReference type="InterPro" id="IPR010982">
    <property type="entry name" value="Lambda_DNA-bd_dom_sf"/>
</dbReference>
<dbReference type="GO" id="GO:0003677">
    <property type="term" value="F:DNA binding"/>
    <property type="evidence" value="ECO:0007669"/>
    <property type="project" value="InterPro"/>
</dbReference>
<protein>
    <submittedName>
        <fullName evidence="2">Transcriptional regulator with XRE-family HTH domain</fullName>
    </submittedName>
</protein>
<dbReference type="OrthoDB" id="2475196at2"/>
<organism evidence="2 3">
    <name type="scientific">Ruminococcus flavefaciens</name>
    <dbReference type="NCBI Taxonomy" id="1265"/>
    <lineage>
        <taxon>Bacteria</taxon>
        <taxon>Bacillati</taxon>
        <taxon>Bacillota</taxon>
        <taxon>Clostridia</taxon>
        <taxon>Eubacteriales</taxon>
        <taxon>Oscillospiraceae</taxon>
        <taxon>Ruminococcus</taxon>
    </lineage>
</organism>
<feature type="domain" description="HTH cro/C1-type" evidence="1">
    <location>
        <begin position="7"/>
        <end position="61"/>
    </location>
</feature>
<name>A0A315Y346_RUMFL</name>
<sequence>MGTFDRIQYLLMAQDRTQKELTDYLGIEKSVYSTWKNGKSKSYNKYLTEISEFFHTTPAFLMGWTDDPIDYENSDEVKNAPLDIIEHFGGDAKKIYNAVKAVDADNEGTSSVRTIAPPVAEKQGDVQNGWSTILESYKSSFDVPFLKNTYTEMSGSSDVMKKYYDSTKDDEHIFYHYFGSPGIGKTKIDSTSRDFAKIYTAYCKLNDIGKRKAVERIEELAEIERYKK</sequence>
<evidence type="ECO:0000259" key="1">
    <source>
        <dbReference type="PROSITE" id="PS50943"/>
    </source>
</evidence>
<dbReference type="Proteomes" id="UP000245720">
    <property type="component" value="Unassembled WGS sequence"/>
</dbReference>
<evidence type="ECO:0000313" key="3">
    <source>
        <dbReference type="Proteomes" id="UP000245720"/>
    </source>
</evidence>
<gene>
    <name evidence="2" type="ORF">IE37_00628</name>
</gene>
<dbReference type="EMBL" id="QGDI01000002">
    <property type="protein sequence ID" value="PWJ14643.1"/>
    <property type="molecule type" value="Genomic_DNA"/>
</dbReference>
<reference evidence="2 3" key="1">
    <citation type="submission" date="2018-05" db="EMBL/GenBank/DDBJ databases">
        <title>The Hungate 1000. A catalogue of reference genomes from the rumen microbiome.</title>
        <authorList>
            <person name="Kelly W."/>
        </authorList>
    </citation>
    <scope>NUCLEOTIDE SEQUENCE [LARGE SCALE GENOMIC DNA]</scope>
    <source>
        <strain evidence="2 3">SAb67</strain>
    </source>
</reference>
<dbReference type="Gene3D" id="1.10.260.40">
    <property type="entry name" value="lambda repressor-like DNA-binding domains"/>
    <property type="match status" value="1"/>
</dbReference>
<dbReference type="PROSITE" id="PS50943">
    <property type="entry name" value="HTH_CROC1"/>
    <property type="match status" value="1"/>
</dbReference>
<evidence type="ECO:0000313" key="2">
    <source>
        <dbReference type="EMBL" id="PWJ14643.1"/>
    </source>
</evidence>
<accession>A0A315Y346</accession>